<dbReference type="InterPro" id="IPR003593">
    <property type="entry name" value="AAA+_ATPase"/>
</dbReference>
<feature type="binding site" evidence="8">
    <location>
        <begin position="192"/>
        <end position="199"/>
    </location>
    <ligand>
        <name>GTP</name>
        <dbReference type="ChEBI" id="CHEBI:37565"/>
        <label>2</label>
    </ligand>
</feature>
<feature type="binding site" evidence="8">
    <location>
        <begin position="239"/>
        <end position="243"/>
    </location>
    <ligand>
        <name>GTP</name>
        <dbReference type="ChEBI" id="CHEBI:37565"/>
        <label>2</label>
    </ligand>
</feature>
<dbReference type="AlphaFoldDB" id="A0A4R2L527"/>
<evidence type="ECO:0000256" key="9">
    <source>
        <dbReference type="PROSITE-ProRule" id="PRU01049"/>
    </source>
</evidence>
<comment type="function">
    <text evidence="8 10">GTPase that plays an essential role in the late steps of ribosome biogenesis.</text>
</comment>
<dbReference type="OrthoDB" id="9805918at2"/>
<dbReference type="Gene3D" id="3.40.50.300">
    <property type="entry name" value="P-loop containing nucleotide triphosphate hydrolases"/>
    <property type="match status" value="2"/>
</dbReference>
<keyword evidence="14" id="KW-1185">Reference proteome</keyword>
<evidence type="ECO:0000256" key="5">
    <source>
        <dbReference type="ARBA" id="ARBA00022741"/>
    </source>
</evidence>
<dbReference type="FunFam" id="3.40.50.300:FF:000057">
    <property type="entry name" value="GTPase Der"/>
    <property type="match status" value="1"/>
</dbReference>
<dbReference type="NCBIfam" id="TIGR03594">
    <property type="entry name" value="GTPase_EngA"/>
    <property type="match status" value="1"/>
</dbReference>
<keyword evidence="3 8" id="KW-0690">Ribosome biogenesis</keyword>
<dbReference type="FunFam" id="3.30.300.20:FF:000004">
    <property type="entry name" value="GTPase Der"/>
    <property type="match status" value="1"/>
</dbReference>
<name>A0A4R2L527_9GAMM</name>
<dbReference type="PANTHER" id="PTHR43834">
    <property type="entry name" value="GTPASE DER"/>
    <property type="match status" value="1"/>
</dbReference>
<evidence type="ECO:0000256" key="3">
    <source>
        <dbReference type="ARBA" id="ARBA00022517"/>
    </source>
</evidence>
<comment type="subunit">
    <text evidence="8">Associates with the 50S ribosomal subunit.</text>
</comment>
<dbReference type="SMART" id="SM00382">
    <property type="entry name" value="AAA"/>
    <property type="match status" value="2"/>
</dbReference>
<dbReference type="GO" id="GO:0042254">
    <property type="term" value="P:ribosome biogenesis"/>
    <property type="evidence" value="ECO:0007669"/>
    <property type="project" value="UniProtKB-KW"/>
</dbReference>
<evidence type="ECO:0000256" key="7">
    <source>
        <dbReference type="ARBA" id="ARBA00032345"/>
    </source>
</evidence>
<dbReference type="GO" id="GO:0005525">
    <property type="term" value="F:GTP binding"/>
    <property type="evidence" value="ECO:0007669"/>
    <property type="project" value="UniProtKB-UniRule"/>
</dbReference>
<dbReference type="PROSITE" id="PS51712">
    <property type="entry name" value="G_ENGA"/>
    <property type="match status" value="2"/>
</dbReference>
<keyword evidence="5 8" id="KW-0547">Nucleotide-binding</keyword>
<dbReference type="Proteomes" id="UP000295765">
    <property type="component" value="Unassembled WGS sequence"/>
</dbReference>
<sequence length="492" mass="53482">MLPVIALVGRPNVGKSTLFNCLTQTRSALVADFPGLTRDRQYGLGKIGPLPYLVVDTGGLSGETDAIDALVARQAHKAIEEADAVLLLVDARAGLAAADEEIATRLRRSGKALFLVANKTEHLDPAQATADFHALGIGAPWAISATHRRGVDALMEAVLAAAAAQRPADTLPALERTTIAADDGSIRLAIVGRPNVGKSTLVNRLLGEERVLAFDQPGTTRDAVAIPFEKDGTRYTLIDTAGVRRRSRVDDAIEKFSVIKTLQAIEEAHVVVMVLDARQGIADQDATLLGYVLDSGRALVLAVNKWDKLEPEVRDEVRGELARKLAFIDFANTHYISALHGSGVMDLFRSVRQAYAAATRKLSTPELTRILEDAVATHQPPLVHGRSIKLRYAHPGGQNPPVIVIHGSRVEHIPDAYRRYLINTFRRVLRLHGTPIRVDFKAGDNPYKPEGLQRKQTHRPLAEERAQRIARRRAATAGTGGPRKPSPGPKKR</sequence>
<dbReference type="Gene3D" id="3.30.300.20">
    <property type="match status" value="1"/>
</dbReference>
<keyword evidence="4 10" id="KW-0677">Repeat</keyword>
<evidence type="ECO:0000256" key="8">
    <source>
        <dbReference type="HAMAP-Rule" id="MF_00195"/>
    </source>
</evidence>
<dbReference type="NCBIfam" id="TIGR00231">
    <property type="entry name" value="small_GTP"/>
    <property type="match status" value="2"/>
</dbReference>
<dbReference type="InterPro" id="IPR005225">
    <property type="entry name" value="Small_GTP-bd"/>
</dbReference>
<dbReference type="InterPro" id="IPR006073">
    <property type="entry name" value="GTP-bd"/>
</dbReference>
<dbReference type="PIRSF" id="PIRSF006485">
    <property type="entry name" value="GTP-binding_EngA"/>
    <property type="match status" value="1"/>
</dbReference>
<feature type="binding site" evidence="8">
    <location>
        <begin position="304"/>
        <end position="307"/>
    </location>
    <ligand>
        <name>GTP</name>
        <dbReference type="ChEBI" id="CHEBI:37565"/>
        <label>2</label>
    </ligand>
</feature>
<dbReference type="SUPFAM" id="SSF52540">
    <property type="entry name" value="P-loop containing nucleoside triphosphate hydrolases"/>
    <property type="match status" value="2"/>
</dbReference>
<comment type="similarity">
    <text evidence="1 8 9 10">Belongs to the TRAFAC class TrmE-Era-EngA-EngB-Septin-like GTPase superfamily. EngA (Der) GTPase family.</text>
</comment>
<dbReference type="PANTHER" id="PTHR43834:SF6">
    <property type="entry name" value="GTPASE DER"/>
    <property type="match status" value="1"/>
</dbReference>
<evidence type="ECO:0000313" key="14">
    <source>
        <dbReference type="Proteomes" id="UP000295765"/>
    </source>
</evidence>
<keyword evidence="6 8" id="KW-0342">GTP-binding</keyword>
<protein>
    <recommendedName>
        <fullName evidence="2 8">GTPase Der</fullName>
    </recommendedName>
    <alternativeName>
        <fullName evidence="7 8">GTP-binding protein EngA</fullName>
    </alternativeName>
</protein>
<reference evidence="13 14" key="1">
    <citation type="submission" date="2019-03" db="EMBL/GenBank/DDBJ databases">
        <title>Genomic Encyclopedia of Type Strains, Phase IV (KMG-IV): sequencing the most valuable type-strain genomes for metagenomic binning, comparative biology and taxonomic classification.</title>
        <authorList>
            <person name="Goeker M."/>
        </authorList>
    </citation>
    <scope>NUCLEOTIDE SEQUENCE [LARGE SCALE GENOMIC DNA]</scope>
    <source>
        <strain evidence="13 14">DSM 25287</strain>
    </source>
</reference>
<comment type="caution">
    <text evidence="13">The sequence shown here is derived from an EMBL/GenBank/DDBJ whole genome shotgun (WGS) entry which is preliminary data.</text>
</comment>
<dbReference type="FunFam" id="3.40.50.300:FF:000040">
    <property type="entry name" value="GTPase Der"/>
    <property type="match status" value="1"/>
</dbReference>
<dbReference type="InterPro" id="IPR015946">
    <property type="entry name" value="KH_dom-like_a/b"/>
</dbReference>
<evidence type="ECO:0000256" key="6">
    <source>
        <dbReference type="ARBA" id="ARBA00023134"/>
    </source>
</evidence>
<feature type="binding site" evidence="8">
    <location>
        <begin position="118"/>
        <end position="121"/>
    </location>
    <ligand>
        <name>GTP</name>
        <dbReference type="ChEBI" id="CHEBI:37565"/>
        <label>1</label>
    </ligand>
</feature>
<dbReference type="InterPro" id="IPR032859">
    <property type="entry name" value="KH_dom-like"/>
</dbReference>
<dbReference type="InterPro" id="IPR031166">
    <property type="entry name" value="G_ENGA"/>
</dbReference>
<feature type="region of interest" description="Disordered" evidence="11">
    <location>
        <begin position="442"/>
        <end position="492"/>
    </location>
</feature>
<evidence type="ECO:0000313" key="13">
    <source>
        <dbReference type="EMBL" id="TCO82411.1"/>
    </source>
</evidence>
<accession>A0A4R2L527</accession>
<dbReference type="Pfam" id="PF14714">
    <property type="entry name" value="KH_dom-like"/>
    <property type="match status" value="1"/>
</dbReference>
<organism evidence="13 14">
    <name type="scientific">Plasticicumulans lactativorans</name>
    <dbReference type="NCBI Taxonomy" id="1133106"/>
    <lineage>
        <taxon>Bacteria</taxon>
        <taxon>Pseudomonadati</taxon>
        <taxon>Pseudomonadota</taxon>
        <taxon>Gammaproteobacteria</taxon>
        <taxon>Candidatus Competibacteraceae</taxon>
        <taxon>Plasticicumulans</taxon>
    </lineage>
</organism>
<dbReference type="Pfam" id="PF01926">
    <property type="entry name" value="MMR_HSR1"/>
    <property type="match status" value="2"/>
</dbReference>
<proteinExistence type="inferred from homology"/>
<evidence type="ECO:0000256" key="1">
    <source>
        <dbReference type="ARBA" id="ARBA00008279"/>
    </source>
</evidence>
<dbReference type="EMBL" id="SLWY01000005">
    <property type="protein sequence ID" value="TCO82411.1"/>
    <property type="molecule type" value="Genomic_DNA"/>
</dbReference>
<evidence type="ECO:0000259" key="12">
    <source>
        <dbReference type="PROSITE" id="PS51712"/>
    </source>
</evidence>
<dbReference type="CDD" id="cd01895">
    <property type="entry name" value="EngA2"/>
    <property type="match status" value="1"/>
</dbReference>
<dbReference type="InterPro" id="IPR016484">
    <property type="entry name" value="GTPase_Der"/>
</dbReference>
<feature type="binding site" evidence="8">
    <location>
        <begin position="9"/>
        <end position="16"/>
    </location>
    <ligand>
        <name>GTP</name>
        <dbReference type="ChEBI" id="CHEBI:37565"/>
        <label>1</label>
    </ligand>
</feature>
<dbReference type="PRINTS" id="PR00326">
    <property type="entry name" value="GTP1OBG"/>
</dbReference>
<evidence type="ECO:0000256" key="10">
    <source>
        <dbReference type="RuleBase" id="RU004481"/>
    </source>
</evidence>
<evidence type="ECO:0000256" key="4">
    <source>
        <dbReference type="ARBA" id="ARBA00022737"/>
    </source>
</evidence>
<dbReference type="HAMAP" id="MF_00195">
    <property type="entry name" value="GTPase_Der"/>
    <property type="match status" value="1"/>
</dbReference>
<feature type="domain" description="EngA-type G" evidence="12">
    <location>
        <begin position="186"/>
        <end position="359"/>
    </location>
</feature>
<dbReference type="GO" id="GO:0043022">
    <property type="term" value="F:ribosome binding"/>
    <property type="evidence" value="ECO:0007669"/>
    <property type="project" value="TreeGrafter"/>
</dbReference>
<evidence type="ECO:0000256" key="11">
    <source>
        <dbReference type="SAM" id="MobiDB-lite"/>
    </source>
</evidence>
<feature type="domain" description="EngA-type G" evidence="12">
    <location>
        <begin position="3"/>
        <end position="166"/>
    </location>
</feature>
<feature type="binding site" evidence="8">
    <location>
        <begin position="56"/>
        <end position="60"/>
    </location>
    <ligand>
        <name>GTP</name>
        <dbReference type="ChEBI" id="CHEBI:37565"/>
        <label>1</label>
    </ligand>
</feature>
<dbReference type="CDD" id="cd01894">
    <property type="entry name" value="EngA1"/>
    <property type="match status" value="1"/>
</dbReference>
<dbReference type="InterPro" id="IPR027417">
    <property type="entry name" value="P-loop_NTPase"/>
</dbReference>
<evidence type="ECO:0000256" key="2">
    <source>
        <dbReference type="ARBA" id="ARBA00020953"/>
    </source>
</evidence>
<dbReference type="RefSeq" id="WP_132539819.1">
    <property type="nucleotide sequence ID" value="NZ_SLWY01000005.1"/>
</dbReference>
<gene>
    <name evidence="8" type="primary">der</name>
    <name evidence="13" type="ORF">EV699_105202</name>
</gene>